<organism evidence="15 16">
    <name type="scientific">Paralvinella palmiformis</name>
    <dbReference type="NCBI Taxonomy" id="53620"/>
    <lineage>
        <taxon>Eukaryota</taxon>
        <taxon>Metazoa</taxon>
        <taxon>Spiralia</taxon>
        <taxon>Lophotrochozoa</taxon>
        <taxon>Annelida</taxon>
        <taxon>Polychaeta</taxon>
        <taxon>Sedentaria</taxon>
        <taxon>Canalipalpata</taxon>
        <taxon>Terebellida</taxon>
        <taxon>Terebelliformia</taxon>
        <taxon>Alvinellidae</taxon>
        <taxon>Paralvinella</taxon>
    </lineage>
</organism>
<feature type="compositionally biased region" description="Polar residues" evidence="13">
    <location>
        <begin position="241"/>
        <end position="251"/>
    </location>
</feature>
<evidence type="ECO:0000256" key="3">
    <source>
        <dbReference type="ARBA" id="ARBA00021888"/>
    </source>
</evidence>
<comment type="caution">
    <text evidence="15">The sequence shown here is derived from an EMBL/GenBank/DDBJ whole genome shotgun (WGS) entry which is preliminary data.</text>
</comment>
<feature type="compositionally biased region" description="Low complexity" evidence="13">
    <location>
        <begin position="20"/>
        <end position="35"/>
    </location>
</feature>
<feature type="compositionally biased region" description="Basic and acidic residues" evidence="13">
    <location>
        <begin position="703"/>
        <end position="712"/>
    </location>
</feature>
<evidence type="ECO:0000313" key="16">
    <source>
        <dbReference type="Proteomes" id="UP001208570"/>
    </source>
</evidence>
<evidence type="ECO:0000256" key="9">
    <source>
        <dbReference type="ARBA" id="ARBA00023163"/>
    </source>
</evidence>
<dbReference type="InterPro" id="IPR007797">
    <property type="entry name" value="AF4/FMR2"/>
</dbReference>
<keyword evidence="16" id="KW-1185">Reference proteome</keyword>
<evidence type="ECO:0000256" key="11">
    <source>
        <dbReference type="ARBA" id="ARBA00024653"/>
    </source>
</evidence>
<dbReference type="AlphaFoldDB" id="A0AAD9NFS2"/>
<evidence type="ECO:0000256" key="13">
    <source>
        <dbReference type="SAM" id="MobiDB-lite"/>
    </source>
</evidence>
<evidence type="ECO:0000256" key="2">
    <source>
        <dbReference type="ARBA" id="ARBA00007354"/>
    </source>
</evidence>
<evidence type="ECO:0000259" key="14">
    <source>
        <dbReference type="Pfam" id="PF18876"/>
    </source>
</evidence>
<gene>
    <name evidence="15" type="ORF">LSH36_48g01043</name>
</gene>
<evidence type="ECO:0000256" key="10">
    <source>
        <dbReference type="ARBA" id="ARBA00023242"/>
    </source>
</evidence>
<evidence type="ECO:0000256" key="7">
    <source>
        <dbReference type="ARBA" id="ARBA00023015"/>
    </source>
</evidence>
<comment type="subcellular location">
    <subcellularLocation>
        <location evidence="1">Nucleus</location>
    </subcellularLocation>
</comment>
<protein>
    <recommendedName>
        <fullName evidence="3">AF4/FMR2 family member lilli</fullName>
    </recommendedName>
    <alternativeName>
        <fullName evidence="12">Protein lilliputian</fullName>
    </alternativeName>
</protein>
<dbReference type="InterPro" id="IPR043640">
    <property type="entry name" value="AF4/FMR2_CHD"/>
</dbReference>
<name>A0AAD9NFS2_9ANNE</name>
<keyword evidence="8" id="KW-0238">DNA-binding</keyword>
<feature type="compositionally biased region" description="Polar residues" evidence="13">
    <location>
        <begin position="648"/>
        <end position="661"/>
    </location>
</feature>
<feature type="compositionally biased region" description="Low complexity" evidence="13">
    <location>
        <begin position="155"/>
        <end position="189"/>
    </location>
</feature>
<feature type="compositionally biased region" description="Basic and acidic residues" evidence="13">
    <location>
        <begin position="720"/>
        <end position="736"/>
    </location>
</feature>
<keyword evidence="5" id="KW-0597">Phosphoprotein</keyword>
<feature type="region of interest" description="Disordered" evidence="13">
    <location>
        <begin position="686"/>
        <end position="742"/>
    </location>
</feature>
<feature type="compositionally biased region" description="Low complexity" evidence="13">
    <location>
        <begin position="358"/>
        <end position="391"/>
    </location>
</feature>
<dbReference type="EMBL" id="JAODUP010000048">
    <property type="protein sequence ID" value="KAK2165564.1"/>
    <property type="molecule type" value="Genomic_DNA"/>
</dbReference>
<keyword evidence="7" id="KW-0805">Transcription regulation</keyword>
<evidence type="ECO:0000256" key="6">
    <source>
        <dbReference type="ARBA" id="ARBA00022788"/>
    </source>
</evidence>
<dbReference type="GO" id="GO:0007366">
    <property type="term" value="P:periodic partitioning by pair rule gene"/>
    <property type="evidence" value="ECO:0007669"/>
    <property type="project" value="UniProtKB-KW"/>
</dbReference>
<keyword evidence="10" id="KW-0539">Nucleus</keyword>
<accession>A0AAD9NFS2</accession>
<feature type="compositionally biased region" description="Low complexity" evidence="13">
    <location>
        <begin position="262"/>
        <end position="287"/>
    </location>
</feature>
<evidence type="ECO:0000256" key="4">
    <source>
        <dbReference type="ARBA" id="ARBA00022473"/>
    </source>
</evidence>
<evidence type="ECO:0000256" key="8">
    <source>
        <dbReference type="ARBA" id="ARBA00023125"/>
    </source>
</evidence>
<dbReference type="PANTHER" id="PTHR10528:SF17">
    <property type="entry name" value="AF4_FMR2 FAMILY MEMBER LILLI"/>
    <property type="match status" value="1"/>
</dbReference>
<dbReference type="GO" id="GO:0010468">
    <property type="term" value="P:regulation of gene expression"/>
    <property type="evidence" value="ECO:0007669"/>
    <property type="project" value="InterPro"/>
</dbReference>
<feature type="region of interest" description="Disordered" evidence="13">
    <location>
        <begin position="154"/>
        <end position="226"/>
    </location>
</feature>
<keyword evidence="9" id="KW-0804">Transcription</keyword>
<keyword evidence="6" id="KW-0562">Pair-rule protein</keyword>
<evidence type="ECO:0000256" key="1">
    <source>
        <dbReference type="ARBA" id="ARBA00004123"/>
    </source>
</evidence>
<evidence type="ECO:0000256" key="12">
    <source>
        <dbReference type="ARBA" id="ARBA00032149"/>
    </source>
</evidence>
<reference evidence="15" key="1">
    <citation type="journal article" date="2023" name="Mol. Biol. Evol.">
        <title>Third-Generation Sequencing Reveals the Adaptive Role of the Epigenome in Three Deep-Sea Polychaetes.</title>
        <authorList>
            <person name="Perez M."/>
            <person name="Aroh O."/>
            <person name="Sun Y."/>
            <person name="Lan Y."/>
            <person name="Juniper S.K."/>
            <person name="Young C.R."/>
            <person name="Angers B."/>
            <person name="Qian P.Y."/>
        </authorList>
    </citation>
    <scope>NUCLEOTIDE SEQUENCE</scope>
    <source>
        <strain evidence="15">P08H-3</strain>
    </source>
</reference>
<feature type="domain" description="AF4/FMR2 C-terminal homology" evidence="14">
    <location>
        <begin position="781"/>
        <end position="1057"/>
    </location>
</feature>
<feature type="compositionally biased region" description="Polar residues" evidence="13">
    <location>
        <begin position="915"/>
        <end position="945"/>
    </location>
</feature>
<keyword evidence="4" id="KW-0217">Developmental protein</keyword>
<feature type="region of interest" description="Disordered" evidence="13">
    <location>
        <begin position="608"/>
        <end position="671"/>
    </location>
</feature>
<feature type="compositionally biased region" description="Polar residues" evidence="13">
    <location>
        <begin position="308"/>
        <end position="343"/>
    </location>
</feature>
<dbReference type="Proteomes" id="UP001208570">
    <property type="component" value="Unassembled WGS sequence"/>
</dbReference>
<comment type="function">
    <text evidence="11">Has a role in transcriptional regulation. Acts in parallel with the Ras/MAPK and the PI3K/PKB pathways in the control of cell identity and cellular growth. Essential for regulation of the cytoskeleton and cell growth but not for cell proliferation or growth rate. Required specifically for the microtubule-based basal transport of lipid droplets. Plays a partially redundant function downstream of Raf in cell fate specification in the developing eye. Pair-rule protein that regulates embryonic cellularization, gastrulation and segmentation.</text>
</comment>
<evidence type="ECO:0000256" key="5">
    <source>
        <dbReference type="ARBA" id="ARBA00022553"/>
    </source>
</evidence>
<dbReference type="GO" id="GO:0003677">
    <property type="term" value="F:DNA binding"/>
    <property type="evidence" value="ECO:0007669"/>
    <property type="project" value="UniProtKB-KW"/>
</dbReference>
<feature type="region of interest" description="Disordered" evidence="13">
    <location>
        <begin position="907"/>
        <end position="953"/>
    </location>
</feature>
<dbReference type="PANTHER" id="PTHR10528">
    <property type="entry name" value="AF4/FMR2 FAMILY MEMBER"/>
    <property type="match status" value="1"/>
</dbReference>
<feature type="compositionally biased region" description="Acidic residues" evidence="13">
    <location>
        <begin position="36"/>
        <end position="45"/>
    </location>
</feature>
<feature type="region of interest" description="Disordered" evidence="13">
    <location>
        <begin position="1"/>
        <end position="65"/>
    </location>
</feature>
<dbReference type="GO" id="GO:0032783">
    <property type="term" value="C:super elongation complex"/>
    <property type="evidence" value="ECO:0007669"/>
    <property type="project" value="TreeGrafter"/>
</dbReference>
<feature type="compositionally biased region" description="Polar residues" evidence="13">
    <location>
        <begin position="205"/>
        <end position="226"/>
    </location>
</feature>
<sequence>MAAVASVSAHTIRVKKDSTSDSSSDGSDTDSSSSSSEEEDIDEHQEDQKKPDDSKSGENWNLKNWIPNTNQTLLPVDGLQIPPTKADIPLSDNNDTILDNLFATITTGKEVSPLDSLDTKDLDPASHELVDTLLLNGSGPKCDVEDLLSPIGIGTKSTSSQCRSSKSTSSAKSVSSSRNVNNNRNSSRTDGVDDATGQMGLQKKTPPSQKTTASHNLSYNGAKGSLSNKVMNSTHVTCNAKSPTAAAVQQSPTANKTKKTPTKVATKPAPTKRPSSSVSKRSASTKKPACVTDKEDVDSVSGVKSKGTSKANRQTVTAEKKSTVTNKTPVKRTNQGSKQSNSHTRTKKTRWKSKEFVSSFDSSSSSLSSSGSSSSHSSCSASSSSSSSSESSDSECELDQHAKQDLLLGGAQKVVRYSGRSLDAGDVQMSDHDRTSPAKALDTLGTETRPAGMCAINSNTSLDLDDELLKAPPQLLSPICPTPDLFPGPGLSPRLQASTKFPLPFLSDNKSLVDVPCKEDKKPSIMVHLDLSLIKHILHRKDALCSSSSVNLSNKLTSPVNQLTSMGSPDSVANKSSGNCIGDPVFSQPDGGVPMELVNSITNNQRNNEIEDSINPSHHAAMPSPGGESHDGSSLVSGRVKAKDRSLQAPSASPANVQHSVSKSKHKTGQEEKAVIASILGTTDRSPLSLTIPKRKLQNTDPDPCKKLKTEPKSTPSRESGGKHKESTAETADKRQSGGLRETAKSWGHIAAHFDENPHYHGTKYVERRKGHNAVEPLQYRLQAADYYLHEARRLKHEAEGRSQSRISKLMMYLEAVLSFVQCGYAMEKETSDLNNKGVFNMYKETFKFSRDILKGSRHEHVDALEYKLIVLSFRLQSLLCLKLFKLKKTETSKLKSIMDEYYRSAASKVPSPCPGTTIQARPGTTGTPSPMSQQSSPAGSINSVGSGGSAGSDHVPRLLNNGSCNSGLSASNVGGSVSNSTVAIPSRIHSVSQSYLTYMDYLYQCHEIWDQADRLVEKCKAFFQDLDRDCKPLSLHSSILEVVRYVKEGIHRLRQSLPPSSSSSS</sequence>
<comment type="similarity">
    <text evidence="2">Belongs to the AF4 family.</text>
</comment>
<dbReference type="Pfam" id="PF18876">
    <property type="entry name" value="AFF4_CHD"/>
    <property type="match status" value="1"/>
</dbReference>
<feature type="compositionally biased region" description="Basic and acidic residues" evidence="13">
    <location>
        <begin position="46"/>
        <end position="56"/>
    </location>
</feature>
<feature type="region of interest" description="Disordered" evidence="13">
    <location>
        <begin position="241"/>
        <end position="398"/>
    </location>
</feature>
<proteinExistence type="inferred from homology"/>
<evidence type="ECO:0000313" key="15">
    <source>
        <dbReference type="EMBL" id="KAK2165564.1"/>
    </source>
</evidence>